<proteinExistence type="predicted"/>
<evidence type="ECO:0000313" key="2">
    <source>
        <dbReference type="EMBL" id="QXF31885.1"/>
    </source>
</evidence>
<gene>
    <name evidence="2" type="ORF">B0X70_00855</name>
</gene>
<dbReference type="RefSeq" id="WP_217470662.1">
    <property type="nucleotide sequence ID" value="NZ_CP020335.1"/>
</dbReference>
<dbReference type="EMBL" id="CP020335">
    <property type="protein sequence ID" value="QXF31885.1"/>
    <property type="molecule type" value="Genomic_DNA"/>
</dbReference>
<dbReference type="InterPro" id="IPR048126">
    <property type="entry name" value="Toxin_VasX"/>
</dbReference>
<dbReference type="InterPro" id="IPR046864">
    <property type="entry name" value="VasX_N"/>
</dbReference>
<dbReference type="CDD" id="cd20707">
    <property type="entry name" value="MIX_III"/>
    <property type="match status" value="1"/>
</dbReference>
<organism evidence="2 3">
    <name type="scientific">Photorhabdus akhurstii</name>
    <dbReference type="NCBI Taxonomy" id="171438"/>
    <lineage>
        <taxon>Bacteria</taxon>
        <taxon>Pseudomonadati</taxon>
        <taxon>Pseudomonadota</taxon>
        <taxon>Gammaproteobacteria</taxon>
        <taxon>Enterobacterales</taxon>
        <taxon>Morganellaceae</taxon>
        <taxon>Photorhabdus</taxon>
    </lineage>
</organism>
<keyword evidence="3" id="KW-1185">Reference proteome</keyword>
<accession>A0ABX8LQI3</accession>
<sequence>MDRLSCQMCEVTGPALLPVRYSVVPDRVGETLPMWAETLTPSAQGYHYALRALRQGFLYVYYTNSGPLVQYCWETWSVSEDGALWKQPNAFSVFGKKTADCYAPTHQSTNVEFIVLRDMALRQDVWLAFSPSVWSQETIQYYHNHPEARQKRMQCVKPWQWRGVPEGVGISQATVDNLNTVMDYHKEDDSAAKYILPYNPKVRRISRTSEKAPYYTFDPNTVGPQGTLYPWSEKRSGNAEATVKAMQKRGSAADGSSVSPVLIALHDPIGIVHELAGWSDDIAGEHSAWLDDLSIEFMTQQSLNGAKNQIQQVEKARVEQQTLDAYKSTANYGMDKVLVKIPSVAMSQRQSTLDALMVKAKQVAEQDGEIALATSWNKYEAELNLAKRQAFSDCYDKFCHTIASQLESLAEFRVSWLKEERLITHCHDFYSTQVSDNLSYREVVDYAMASLNVTDSGSAFLDELIGQYSAKPEGNFVWRSLLLNNPEVMAETEALLYKMKASKNNTLPAAESDYLSVVQKCFGKLVDAYDKANEALEAPISSNSSFSRAMLACDRRLSTIGQRVFRLSGLDSALNSLNILLNKTIFSVASGVPLDRIQELCLADIQSGNSCRQAISRGLQTYKSSKDLEKLNNYKQQFDKFAQSAEGEKTLRASRIKILVLFFNGMEFADQLKESKGDAKGYAQVTSAFLSTLSTVADVIKPAIEFGIKNQAATKSIKFVGASAGAVASVLNLGIDGSDVVREWRKEDTRWSFFGLSLLKSSADVGLLVKSMSGLLEVLVKREFSNKIIELAFDQIGKIAAWRIIGFFASWQFMIIIFVLDELYTLFIDNDLQDWCRNSVFGKEPDKYLVSTILIETQDKRNELYQKQSEKLGEALGAVL</sequence>
<dbReference type="Proteomes" id="UP000693715">
    <property type="component" value="Chromosome"/>
</dbReference>
<feature type="domain" description="Toxin VasX N-terminal region" evidence="1">
    <location>
        <begin position="6"/>
        <end position="160"/>
    </location>
</feature>
<dbReference type="NCBIfam" id="NF041559">
    <property type="entry name" value="BTH_I2691_fam"/>
    <property type="match status" value="1"/>
</dbReference>
<reference evidence="2 3" key="1">
    <citation type="submission" date="2017-03" db="EMBL/GenBank/DDBJ databases">
        <title>Genome comparison of Photorhabdus luminescens strain 0813-124 phase variants.</title>
        <authorList>
            <person name="Chien C.-C."/>
            <person name="Chen W.-J."/>
            <person name="Shih M.-C."/>
            <person name="Hsieh F.-C."/>
        </authorList>
    </citation>
    <scope>NUCLEOTIDE SEQUENCE [LARGE SCALE GENOMIC DNA]</scope>
    <source>
        <strain evidence="2 3">0813-124 phase II</strain>
    </source>
</reference>
<evidence type="ECO:0000259" key="1">
    <source>
        <dbReference type="Pfam" id="PF20249"/>
    </source>
</evidence>
<evidence type="ECO:0000313" key="3">
    <source>
        <dbReference type="Proteomes" id="UP000693715"/>
    </source>
</evidence>
<protein>
    <recommendedName>
        <fullName evidence="1">Toxin VasX N-terminal region domain-containing protein</fullName>
    </recommendedName>
</protein>
<dbReference type="Pfam" id="PF20249">
    <property type="entry name" value="VasX_N"/>
    <property type="match status" value="1"/>
</dbReference>
<name>A0ABX8LQI3_9GAMM</name>